<comment type="subcellular location">
    <subcellularLocation>
        <location evidence="1">Nucleus</location>
    </subcellularLocation>
</comment>
<dbReference type="PRINTS" id="PR00065">
    <property type="entry name" value="TEADOMAIN"/>
</dbReference>
<feature type="region of interest" description="Disordered" evidence="7">
    <location>
        <begin position="1"/>
        <end position="23"/>
    </location>
</feature>
<feature type="region of interest" description="Disordered" evidence="7">
    <location>
        <begin position="741"/>
        <end position="804"/>
    </location>
</feature>
<dbReference type="GO" id="GO:0000978">
    <property type="term" value="F:RNA polymerase II cis-regulatory region sequence-specific DNA binding"/>
    <property type="evidence" value="ECO:0007669"/>
    <property type="project" value="TreeGrafter"/>
</dbReference>
<keyword evidence="10" id="KW-1185">Reference proteome</keyword>
<dbReference type="OrthoDB" id="10006572at2759"/>
<dbReference type="Pfam" id="PF01285">
    <property type="entry name" value="TEA"/>
    <property type="match status" value="1"/>
</dbReference>
<dbReference type="GO" id="GO:0005667">
    <property type="term" value="C:transcription regulator complex"/>
    <property type="evidence" value="ECO:0007669"/>
    <property type="project" value="TreeGrafter"/>
</dbReference>
<protein>
    <recommendedName>
        <fullName evidence="8">TEA domain-containing protein</fullName>
    </recommendedName>
</protein>
<dbReference type="VEuPathDB" id="FungiDB:PV06_07915"/>
<feature type="domain" description="TEA" evidence="8">
    <location>
        <begin position="124"/>
        <end position="198"/>
    </location>
</feature>
<feature type="compositionally biased region" description="Acidic residues" evidence="7">
    <location>
        <begin position="933"/>
        <end position="943"/>
    </location>
</feature>
<dbReference type="EMBL" id="KN847338">
    <property type="protein sequence ID" value="KIW40737.1"/>
    <property type="molecule type" value="Genomic_DNA"/>
</dbReference>
<proteinExistence type="inferred from homology"/>
<dbReference type="PANTHER" id="PTHR11834:SF0">
    <property type="entry name" value="PROTEIN SCALLOPED"/>
    <property type="match status" value="1"/>
</dbReference>
<name>A0A0D2BTF1_9EURO</name>
<feature type="region of interest" description="Disordered" evidence="7">
    <location>
        <begin position="79"/>
        <end position="106"/>
    </location>
</feature>
<dbReference type="AlphaFoldDB" id="A0A0D2BTF1"/>
<evidence type="ECO:0000256" key="3">
    <source>
        <dbReference type="ARBA" id="ARBA00023015"/>
    </source>
</evidence>
<evidence type="ECO:0000256" key="6">
    <source>
        <dbReference type="PROSITE-ProRule" id="PRU00505"/>
    </source>
</evidence>
<evidence type="ECO:0000313" key="9">
    <source>
        <dbReference type="EMBL" id="KIW40737.1"/>
    </source>
</evidence>
<sequence>MNMLHSVSFQPHQKPELGVDPLSITSGNIQSTVRTMRDGLENEQPLTSWSTQVEVASKPSLHQLSLPTTLLCDVPDHAFDREPQPQSQTQFLGRRHVPRPARSFRYTKNDKYQTYRKRPRQDLGGDGKPVWPLFIEDAFQEALQCIQPMGRKKWARGGKLNGRNMLISEFIYHRTGQRRTRKQVSSHIQVLDKFLRNEPEWVRLTKVPDDVKGGSQTQSKGPYFRQRPLDDIGKLPQRPIGGFEQSYYHPTECREEDAWDGKDDTFFDSSVHTFILASYIVQHMQFEVRVIPPASSNHPEPDSTRVLHHYTQLSSRKSRPRDLPLDSLNNWRRSFPRLNTIMDELCTSNPCEIILLNSSFHLLDGFPPEHSKLGISLEVDFQCQDWPEMEHSRESKRWTVATHIYQDGQLVASPTHEECRATIDGLVEPSFHSTWWASALTDLTAERLMAKDSSESGALQAADEHSRGFFAGLTIMQEILALRYTVGENLNAKSEQPRRAAILLWKFAQARSSSERTTTWQPLTLPEPIDRSFKNSPLMPMPSMELPSLPINTIEYAMGSVAQEPRHTFNGFDEFPMMAGEDVCQRGSFNPFDPELSSADHLHSVLSVSTAPELNIENNNGNNLQYYGFSPPHFPPATEGPVPQAGNMFDLPHLPEQDETMHTLTDAHEDVVQTTNCSPGLVLQTHQALQEHIGMPAEGLKIVIPSSKTTFAESEQHSRTTDIQPWDKVPEEEMHVLRFLADSHQEQTRKRKRSDGDKPWSPSQDEQATQRLRRRHHQRHNHLHQAHQHFSAETPGVHPHWGSHLARPAMQTHHSFDTLPRQGSFADSGLLDHTFHDVYDFNSAVDGFGGGSAESPSQQHDHQSFQPHFTQSQQNGMDVGSRGLPRAHSESDIYTLVGGAENNTKGIPPLPSLPSDINDALPVLNVVEVDDDVDADADDDNDDDNHVKVLTPPSQETREVKAVHSTVDMDAASLGDERGGYVEQSELDV</sequence>
<accession>A0A0D2BTF1</accession>
<feature type="compositionally biased region" description="Polar residues" evidence="7">
    <location>
        <begin position="1"/>
        <end position="11"/>
    </location>
</feature>
<dbReference type="HOGENOM" id="CLU_013839_0_0_1"/>
<keyword evidence="4" id="KW-0804">Transcription</keyword>
<comment type="similarity">
    <text evidence="2">Belongs to the TEC1 family.</text>
</comment>
<dbReference type="Gene3D" id="6.10.20.40">
    <property type="entry name" value="TEA/ATTS domain"/>
    <property type="match status" value="1"/>
</dbReference>
<organism evidence="9 10">
    <name type="scientific">Exophiala oligosperma</name>
    <dbReference type="NCBI Taxonomy" id="215243"/>
    <lineage>
        <taxon>Eukaryota</taxon>
        <taxon>Fungi</taxon>
        <taxon>Dikarya</taxon>
        <taxon>Ascomycota</taxon>
        <taxon>Pezizomycotina</taxon>
        <taxon>Eurotiomycetes</taxon>
        <taxon>Chaetothyriomycetidae</taxon>
        <taxon>Chaetothyriales</taxon>
        <taxon>Herpotrichiellaceae</taxon>
        <taxon>Exophiala</taxon>
    </lineage>
</organism>
<evidence type="ECO:0000313" key="10">
    <source>
        <dbReference type="Proteomes" id="UP000053342"/>
    </source>
</evidence>
<reference evidence="9 10" key="1">
    <citation type="submission" date="2015-01" db="EMBL/GenBank/DDBJ databases">
        <title>The Genome Sequence of Exophiala oligosperma CBS72588.</title>
        <authorList>
            <consortium name="The Broad Institute Genomics Platform"/>
            <person name="Cuomo C."/>
            <person name="de Hoog S."/>
            <person name="Gorbushina A."/>
            <person name="Stielow B."/>
            <person name="Teixiera M."/>
            <person name="Abouelleil A."/>
            <person name="Chapman S.B."/>
            <person name="Priest M."/>
            <person name="Young S.K."/>
            <person name="Wortman J."/>
            <person name="Nusbaum C."/>
            <person name="Birren B."/>
        </authorList>
    </citation>
    <scope>NUCLEOTIDE SEQUENCE [LARGE SCALE GENOMIC DNA]</scope>
    <source>
        <strain evidence="9 10">CBS 72588</strain>
    </source>
</reference>
<dbReference type="PANTHER" id="PTHR11834">
    <property type="entry name" value="TRANSCRIPTIONAL ENHANCER FACTOR TEF RELATED"/>
    <property type="match status" value="1"/>
</dbReference>
<feature type="region of interest" description="Disordered" evidence="7">
    <location>
        <begin position="209"/>
        <end position="231"/>
    </location>
</feature>
<dbReference type="PROSITE" id="PS51088">
    <property type="entry name" value="TEA_2"/>
    <property type="match status" value="1"/>
</dbReference>
<evidence type="ECO:0000256" key="7">
    <source>
        <dbReference type="SAM" id="MobiDB-lite"/>
    </source>
</evidence>
<dbReference type="InterPro" id="IPR038096">
    <property type="entry name" value="TEA/ATTS_sf"/>
</dbReference>
<dbReference type="InterPro" id="IPR050937">
    <property type="entry name" value="TEC1_TEAD_TF"/>
</dbReference>
<evidence type="ECO:0000256" key="1">
    <source>
        <dbReference type="ARBA" id="ARBA00004123"/>
    </source>
</evidence>
<dbReference type="SMART" id="SM00426">
    <property type="entry name" value="TEA"/>
    <property type="match status" value="1"/>
</dbReference>
<evidence type="ECO:0000256" key="2">
    <source>
        <dbReference type="ARBA" id="ARBA00008421"/>
    </source>
</evidence>
<feature type="DNA-binding region" description="TEA" evidence="6">
    <location>
        <begin position="124"/>
        <end position="198"/>
    </location>
</feature>
<feature type="region of interest" description="Disordered" evidence="7">
    <location>
        <begin position="933"/>
        <end position="962"/>
    </location>
</feature>
<dbReference type="GO" id="GO:0005634">
    <property type="term" value="C:nucleus"/>
    <property type="evidence" value="ECO:0007669"/>
    <property type="project" value="UniProtKB-SubCell"/>
</dbReference>
<dbReference type="Proteomes" id="UP000053342">
    <property type="component" value="Unassembled WGS sequence"/>
</dbReference>
<feature type="region of interest" description="Disordered" evidence="7">
    <location>
        <begin position="710"/>
        <end position="729"/>
    </location>
</feature>
<keyword evidence="3" id="KW-0805">Transcription regulation</keyword>
<evidence type="ECO:0000256" key="5">
    <source>
        <dbReference type="ARBA" id="ARBA00023242"/>
    </source>
</evidence>
<feature type="compositionally biased region" description="Basic residues" evidence="7">
    <location>
        <begin position="771"/>
        <end position="787"/>
    </location>
</feature>
<feature type="region of interest" description="Disordered" evidence="7">
    <location>
        <begin position="849"/>
        <end position="886"/>
    </location>
</feature>
<keyword evidence="5" id="KW-0539">Nucleus</keyword>
<evidence type="ECO:0000259" key="8">
    <source>
        <dbReference type="PROSITE" id="PS51088"/>
    </source>
</evidence>
<dbReference type="RefSeq" id="XP_016260953.1">
    <property type="nucleotide sequence ID" value="XM_016409199.1"/>
</dbReference>
<feature type="compositionally biased region" description="Basic and acidic residues" evidence="7">
    <location>
        <begin position="741"/>
        <end position="758"/>
    </location>
</feature>
<dbReference type="GeneID" id="27359989"/>
<dbReference type="STRING" id="215243.A0A0D2BTF1"/>
<dbReference type="InterPro" id="IPR000818">
    <property type="entry name" value="TEA/ATTS_dom"/>
</dbReference>
<evidence type="ECO:0000256" key="4">
    <source>
        <dbReference type="ARBA" id="ARBA00023163"/>
    </source>
</evidence>
<gene>
    <name evidence="9" type="ORF">PV06_07915</name>
</gene>
<feature type="compositionally biased region" description="Polar residues" evidence="7">
    <location>
        <begin position="854"/>
        <end position="876"/>
    </location>
</feature>
<dbReference type="GO" id="GO:0000981">
    <property type="term" value="F:DNA-binding transcription factor activity, RNA polymerase II-specific"/>
    <property type="evidence" value="ECO:0007669"/>
    <property type="project" value="TreeGrafter"/>
</dbReference>